<keyword evidence="4 6" id="KW-0472">Membrane</keyword>
<sequence length="407" mass="42510">MGVGDDASQRKRSRMLHALAAAVVGVTAVSAWLVRGDIYEGRSVAHVWWHGWVTAVFTGLGALPAGLCLRASKWWMGLANALAAGMMCAASCALLGEGFHLKWEEEAGLLPWQALVLGSAAGAAFVAMSQRMLDQCGDVHMGIIEGVDARKACPSAPHPPRSRPPPPLACPSSYTPSPTSPPPPLPPPPPPSRHPSSQSLPPLYLSLRHLRLPLNCLSHPSLTHFLSPTPPPRSPSEELGGGGRSEMSRLVMEELGGDCVRAQALLIVAVMAVHSFSEGIAIGVSFRGSSPPQLGVMVSSTLAVHNIPEGFAVSVPLMAKGVSTLGAALWSIGTSVPQPLMAVLAFYFVDTFVLIQPIGLGFAAGAMLWVALVELFPESIAVCGLSSTALVGAASAAIMTVSHEYLL</sequence>
<dbReference type="GO" id="GO:0016020">
    <property type="term" value="C:membrane"/>
    <property type="evidence" value="ECO:0007669"/>
    <property type="project" value="UniProtKB-SubCell"/>
</dbReference>
<protein>
    <submittedName>
        <fullName evidence="7">Uncharacterized protein</fullName>
    </submittedName>
</protein>
<feature type="transmembrane region" description="Helical" evidence="6">
    <location>
        <begin position="380"/>
        <end position="401"/>
    </location>
</feature>
<feature type="transmembrane region" description="Helical" evidence="6">
    <location>
        <begin position="47"/>
        <end position="67"/>
    </location>
</feature>
<feature type="transmembrane region" description="Helical" evidence="6">
    <location>
        <begin position="16"/>
        <end position="35"/>
    </location>
</feature>
<keyword evidence="3 6" id="KW-1133">Transmembrane helix</keyword>
<feature type="compositionally biased region" description="Pro residues" evidence="5">
    <location>
        <begin position="178"/>
        <end position="193"/>
    </location>
</feature>
<comment type="caution">
    <text evidence="7">The sequence shown here is derived from an EMBL/GenBank/DDBJ whole genome shotgun (WGS) entry which is preliminary data.</text>
</comment>
<dbReference type="Pfam" id="PF02535">
    <property type="entry name" value="Zip"/>
    <property type="match status" value="1"/>
</dbReference>
<dbReference type="GO" id="GO:0005385">
    <property type="term" value="F:zinc ion transmembrane transporter activity"/>
    <property type="evidence" value="ECO:0007669"/>
    <property type="project" value="TreeGrafter"/>
</dbReference>
<accession>A0AB34IK48</accession>
<proteinExistence type="predicted"/>
<evidence type="ECO:0000256" key="1">
    <source>
        <dbReference type="ARBA" id="ARBA00004141"/>
    </source>
</evidence>
<evidence type="ECO:0000256" key="6">
    <source>
        <dbReference type="SAM" id="Phobius"/>
    </source>
</evidence>
<dbReference type="Proteomes" id="UP001515480">
    <property type="component" value="Unassembled WGS sequence"/>
</dbReference>
<feature type="region of interest" description="Disordered" evidence="5">
    <location>
        <begin position="223"/>
        <end position="243"/>
    </location>
</feature>
<feature type="compositionally biased region" description="Pro residues" evidence="5">
    <location>
        <begin position="156"/>
        <end position="169"/>
    </location>
</feature>
<comment type="subcellular location">
    <subcellularLocation>
        <location evidence="1">Membrane</location>
        <topology evidence="1">Multi-pass membrane protein</topology>
    </subcellularLocation>
</comment>
<feature type="transmembrane region" description="Helical" evidence="6">
    <location>
        <begin position="354"/>
        <end position="373"/>
    </location>
</feature>
<evidence type="ECO:0000313" key="7">
    <source>
        <dbReference type="EMBL" id="KAL1500228.1"/>
    </source>
</evidence>
<feature type="transmembrane region" description="Helical" evidence="6">
    <location>
        <begin position="74"/>
        <end position="96"/>
    </location>
</feature>
<evidence type="ECO:0000313" key="8">
    <source>
        <dbReference type="Proteomes" id="UP001515480"/>
    </source>
</evidence>
<feature type="transmembrane region" description="Helical" evidence="6">
    <location>
        <begin position="108"/>
        <end position="128"/>
    </location>
</feature>
<dbReference type="PANTHER" id="PTHR11040:SF70">
    <property type="entry name" value="OS05G0316100 PROTEIN"/>
    <property type="match status" value="1"/>
</dbReference>
<dbReference type="InterPro" id="IPR003689">
    <property type="entry name" value="ZIP"/>
</dbReference>
<keyword evidence="8" id="KW-1185">Reference proteome</keyword>
<evidence type="ECO:0000256" key="2">
    <source>
        <dbReference type="ARBA" id="ARBA00022692"/>
    </source>
</evidence>
<name>A0AB34IK48_PRYPA</name>
<dbReference type="PANTHER" id="PTHR11040">
    <property type="entry name" value="ZINC/IRON TRANSPORTER"/>
    <property type="match status" value="1"/>
</dbReference>
<evidence type="ECO:0000256" key="5">
    <source>
        <dbReference type="SAM" id="MobiDB-lite"/>
    </source>
</evidence>
<reference evidence="7 8" key="1">
    <citation type="journal article" date="2024" name="Science">
        <title>Giant polyketide synthase enzymes in the biosynthesis of giant marine polyether toxins.</title>
        <authorList>
            <person name="Fallon T.R."/>
            <person name="Shende V.V."/>
            <person name="Wierzbicki I.H."/>
            <person name="Pendleton A.L."/>
            <person name="Watervoot N.F."/>
            <person name="Auber R.P."/>
            <person name="Gonzalez D.J."/>
            <person name="Wisecaver J.H."/>
            <person name="Moore B.S."/>
        </authorList>
    </citation>
    <scope>NUCLEOTIDE SEQUENCE [LARGE SCALE GENOMIC DNA]</scope>
    <source>
        <strain evidence="7 8">12B1</strain>
    </source>
</reference>
<keyword evidence="2 6" id="KW-0812">Transmembrane</keyword>
<evidence type="ECO:0000256" key="4">
    <source>
        <dbReference type="ARBA" id="ARBA00023136"/>
    </source>
</evidence>
<dbReference type="EMBL" id="JBGBPQ010000023">
    <property type="protein sequence ID" value="KAL1500228.1"/>
    <property type="molecule type" value="Genomic_DNA"/>
</dbReference>
<organism evidence="7 8">
    <name type="scientific">Prymnesium parvum</name>
    <name type="common">Toxic golden alga</name>
    <dbReference type="NCBI Taxonomy" id="97485"/>
    <lineage>
        <taxon>Eukaryota</taxon>
        <taxon>Haptista</taxon>
        <taxon>Haptophyta</taxon>
        <taxon>Prymnesiophyceae</taxon>
        <taxon>Prymnesiales</taxon>
        <taxon>Prymnesiaceae</taxon>
        <taxon>Prymnesium</taxon>
    </lineage>
</organism>
<evidence type="ECO:0000256" key="3">
    <source>
        <dbReference type="ARBA" id="ARBA00022989"/>
    </source>
</evidence>
<feature type="region of interest" description="Disordered" evidence="5">
    <location>
        <begin position="153"/>
        <end position="200"/>
    </location>
</feature>
<feature type="transmembrane region" description="Helical" evidence="6">
    <location>
        <begin position="327"/>
        <end position="348"/>
    </location>
</feature>
<gene>
    <name evidence="7" type="ORF">AB1Y20_012897</name>
</gene>
<dbReference type="AlphaFoldDB" id="A0AB34IK48"/>